<reference evidence="3 4" key="1">
    <citation type="submission" date="2020-02" db="EMBL/GenBank/DDBJ databases">
        <title>Comparative genomics of sulfur disproportionating microorganisms.</title>
        <authorList>
            <person name="Ward L.M."/>
            <person name="Bertran E."/>
            <person name="Johnston D.T."/>
        </authorList>
    </citation>
    <scope>NUCLEOTIDE SEQUENCE [LARGE SCALE GENOMIC DNA]</scope>
    <source>
        <strain evidence="3 4">DSM 3696</strain>
    </source>
</reference>
<name>A0A7K3NL27_9BACT</name>
<feature type="transmembrane region" description="Helical" evidence="1">
    <location>
        <begin position="6"/>
        <end position="24"/>
    </location>
</feature>
<dbReference type="InterPro" id="IPR000073">
    <property type="entry name" value="AB_hydrolase_1"/>
</dbReference>
<evidence type="ECO:0000259" key="2">
    <source>
        <dbReference type="Pfam" id="PF00561"/>
    </source>
</evidence>
<dbReference type="Pfam" id="PF00561">
    <property type="entry name" value="Abhydrolase_1"/>
    <property type="match status" value="1"/>
</dbReference>
<gene>
    <name evidence="3" type="ORF">G3N56_08680</name>
</gene>
<keyword evidence="4" id="KW-1185">Reference proteome</keyword>
<dbReference type="InterPro" id="IPR029058">
    <property type="entry name" value="AB_hydrolase_fold"/>
</dbReference>
<dbReference type="Gene3D" id="3.40.50.1820">
    <property type="entry name" value="alpha/beta hydrolase"/>
    <property type="match status" value="1"/>
</dbReference>
<dbReference type="EMBL" id="JAAGRQ010000028">
    <property type="protein sequence ID" value="NDY56817.1"/>
    <property type="molecule type" value="Genomic_DNA"/>
</dbReference>
<dbReference type="GO" id="GO:0016787">
    <property type="term" value="F:hydrolase activity"/>
    <property type="evidence" value="ECO:0007669"/>
    <property type="project" value="UniProtKB-KW"/>
</dbReference>
<evidence type="ECO:0000313" key="4">
    <source>
        <dbReference type="Proteomes" id="UP000469724"/>
    </source>
</evidence>
<organism evidence="3 4">
    <name type="scientific">Desulfolutivibrio sulfodismutans</name>
    <dbReference type="NCBI Taxonomy" id="63561"/>
    <lineage>
        <taxon>Bacteria</taxon>
        <taxon>Pseudomonadati</taxon>
        <taxon>Thermodesulfobacteriota</taxon>
        <taxon>Desulfovibrionia</taxon>
        <taxon>Desulfovibrionales</taxon>
        <taxon>Desulfovibrionaceae</taxon>
        <taxon>Desulfolutivibrio</taxon>
    </lineage>
</organism>
<evidence type="ECO:0000313" key="3">
    <source>
        <dbReference type="EMBL" id="NDY56817.1"/>
    </source>
</evidence>
<keyword evidence="1" id="KW-0812">Transmembrane</keyword>
<proteinExistence type="predicted"/>
<feature type="transmembrane region" description="Helical" evidence="1">
    <location>
        <begin position="88"/>
        <end position="106"/>
    </location>
</feature>
<dbReference type="Proteomes" id="UP000469724">
    <property type="component" value="Unassembled WGS sequence"/>
</dbReference>
<feature type="domain" description="AB hydrolase-1" evidence="2">
    <location>
        <begin position="81"/>
        <end position="177"/>
    </location>
</feature>
<dbReference type="SUPFAM" id="SSF53474">
    <property type="entry name" value="alpha/beta-Hydrolases"/>
    <property type="match status" value="1"/>
</dbReference>
<protein>
    <submittedName>
        <fullName evidence="3">Alpha/beta fold hydrolase</fullName>
    </submittedName>
</protein>
<accession>A0A7K3NL27</accession>
<keyword evidence="3" id="KW-0378">Hydrolase</keyword>
<feature type="transmembrane region" description="Helical" evidence="1">
    <location>
        <begin position="45"/>
        <end position="68"/>
    </location>
</feature>
<dbReference type="RefSeq" id="WP_163301865.1">
    <property type="nucleotide sequence ID" value="NZ_JAAGRQ010000028.1"/>
</dbReference>
<keyword evidence="1" id="KW-1133">Transmembrane helix</keyword>
<dbReference type="PANTHER" id="PTHR37946">
    <property type="entry name" value="SLL1969 PROTEIN"/>
    <property type="match status" value="1"/>
</dbReference>
<dbReference type="AlphaFoldDB" id="A0A7K3NL27"/>
<comment type="caution">
    <text evidence="3">The sequence shown here is derived from an EMBL/GenBank/DDBJ whole genome shotgun (WGS) entry which is preliminary data.</text>
</comment>
<evidence type="ECO:0000256" key="1">
    <source>
        <dbReference type="SAM" id="Phobius"/>
    </source>
</evidence>
<sequence length="273" mass="29317">MPLLFAILISAVVVCIVSYSLFTYESGNAPDTTPPLPRRDMVRALCWGVGAFCWATLTLPLGFFPFLWRPRGKAPTSRPGVVLIHGLYHTPGAWIIFAPALAMAGLGRSHALGYNSFGTRSFEDIATRLIAQVHAILDDTPRIALVGHSMGGLFIRRLLADPRIARATVAAVTLGAPHHGSKMAALAFCSTVGRQLLPVSPLFPALAARPEAVAVHKLNIVSPADDMVLPNASSAMTGEGWTTWHTPPMSHVALLYHPAVIRQTAAFLKKHVP</sequence>
<keyword evidence="1" id="KW-0472">Membrane</keyword>
<dbReference type="PANTHER" id="PTHR37946:SF1">
    <property type="entry name" value="SLL1969 PROTEIN"/>
    <property type="match status" value="1"/>
</dbReference>